<dbReference type="InterPro" id="IPR025968">
    <property type="entry name" value="YwqJ_deaminase"/>
</dbReference>
<gene>
    <name evidence="1" type="ORF">FMM06_14030</name>
</gene>
<keyword evidence="2" id="KW-1185">Reference proteome</keyword>
<proteinExistence type="predicted"/>
<dbReference type="AlphaFoldDB" id="A0A552U9A7"/>
<comment type="caution">
    <text evidence="1">The sequence shown here is derived from an EMBL/GenBank/DDBJ whole genome shotgun (WGS) entry which is preliminary data.</text>
</comment>
<evidence type="ECO:0000313" key="2">
    <source>
        <dbReference type="Proteomes" id="UP000317894"/>
    </source>
</evidence>
<evidence type="ECO:0000313" key="1">
    <source>
        <dbReference type="EMBL" id="TRW14795.1"/>
    </source>
</evidence>
<dbReference type="EMBL" id="VJWA01000002">
    <property type="protein sequence ID" value="TRW14795.1"/>
    <property type="molecule type" value="Genomic_DNA"/>
</dbReference>
<dbReference type="OrthoDB" id="9815414at2"/>
<organism evidence="1 2">
    <name type="scientific">Glacieibacterium frigidum</name>
    <dbReference type="NCBI Taxonomy" id="2593303"/>
    <lineage>
        <taxon>Bacteria</taxon>
        <taxon>Pseudomonadati</taxon>
        <taxon>Pseudomonadota</taxon>
        <taxon>Alphaproteobacteria</taxon>
        <taxon>Sphingomonadales</taxon>
        <taxon>Sphingosinicellaceae</taxon>
        <taxon>Glacieibacterium</taxon>
    </lineage>
</organism>
<accession>A0A552U9A7</accession>
<sequence length="454" mass="45856">MGLSFPSIPGLSTVRDAVTSTVSSATSNVRDFGAAAVERTAALGRDGLDLGRRAVDAVASIDVREAAATVRSAIGDATESARGGIKTGVEWAGQQTHQAAEFARSHVTGDDIASQALRGVITMGETTTRFQLGIVGGVTREVVGLAGTVGELATTSVEMQLSPEARIEYGTAIANGIGDAAGATRDYVASAANDPSRVVSDLGDAVEGGKGIVDGQLDRYGQAIREGRGPETIGMDVGTVATYVVPVGGGPVRGAVTTATRGAGEAAVRTGAETAVRGTAEAVAPRVAGDVAASGVRAGEAATGARAAEAAAGAGRTLEAVSAQLREVTQVGLAEMRAAGVSNNKLGPAISAVMDTRTGEISKVVTNNLDGDLPTSFNAVLDARLPTAQKVDYIKTAGAGSHSEIYAVNEMLNSGSRLEDLVVYTQEVKGARAGEIKPPCPHCAVLLEGVTYAK</sequence>
<evidence type="ECO:0008006" key="3">
    <source>
        <dbReference type="Google" id="ProtNLM"/>
    </source>
</evidence>
<dbReference type="Pfam" id="PF14431">
    <property type="entry name" value="YwqJ-deaminase"/>
    <property type="match status" value="1"/>
</dbReference>
<reference evidence="1 2" key="1">
    <citation type="submission" date="2019-07" db="EMBL/GenBank/DDBJ databases">
        <title>Novel species isolated from glacier.</title>
        <authorList>
            <person name="Liu Q."/>
            <person name="Xin Y.-H."/>
        </authorList>
    </citation>
    <scope>NUCLEOTIDE SEQUENCE [LARGE SCALE GENOMIC DNA]</scope>
    <source>
        <strain evidence="1 2">LB1R16</strain>
    </source>
</reference>
<name>A0A552U9A7_9SPHN</name>
<protein>
    <recommendedName>
        <fullName evidence="3">YwqJ-like deaminase</fullName>
    </recommendedName>
</protein>
<dbReference type="Proteomes" id="UP000317894">
    <property type="component" value="Unassembled WGS sequence"/>
</dbReference>
<dbReference type="RefSeq" id="WP_144334965.1">
    <property type="nucleotide sequence ID" value="NZ_VJWA01000002.1"/>
</dbReference>